<organism evidence="4 5">
    <name type="scientific">Bianquea renquensis</name>
    <dbReference type="NCBI Taxonomy" id="2763661"/>
    <lineage>
        <taxon>Bacteria</taxon>
        <taxon>Bacillati</taxon>
        <taxon>Bacillota</taxon>
        <taxon>Clostridia</taxon>
        <taxon>Eubacteriales</taxon>
        <taxon>Bianqueaceae</taxon>
        <taxon>Bianquea</taxon>
    </lineage>
</organism>
<dbReference type="Pfam" id="PF21307">
    <property type="entry name" value="Glyco_hydro_95_C"/>
    <property type="match status" value="1"/>
</dbReference>
<reference evidence="4" key="1">
    <citation type="submission" date="2020-08" db="EMBL/GenBank/DDBJ databases">
        <title>Genome public.</title>
        <authorList>
            <person name="Liu C."/>
            <person name="Sun Q."/>
        </authorList>
    </citation>
    <scope>NUCLEOTIDE SEQUENCE</scope>
    <source>
        <strain evidence="4">NSJ-32</strain>
    </source>
</reference>
<dbReference type="Pfam" id="PF22124">
    <property type="entry name" value="Glyco_hydro_95_cat"/>
    <property type="match status" value="1"/>
</dbReference>
<dbReference type="GO" id="GO:0005975">
    <property type="term" value="P:carbohydrate metabolic process"/>
    <property type="evidence" value="ECO:0007669"/>
    <property type="project" value="InterPro"/>
</dbReference>
<sequence>MDKDSSILRYYKPAKEWTEALPLGNGSLGAMVFGRTEYERIALNQDTLWSGYPRMETTPGSDVYFRKARQLALDGKLAEAQELIEKNCLNNWSEAYLPLGDLWLDMDVEGEITEYTRTLDLETALATVEYKAGGARMSREVFVSHPHRVLALRLSGEKEFSFTLRMTSPLRSMLITEPEMLLLEGECPSLEDLERQFSDQTYIYSEKPEERGVQFRAAACINLSSGTVDKPDSGAFRVRRTKEAVIFFACETSFNGYNRHPYLDGKEYRQACADNLRKAKALPYEELKEAHLKDYMPYYARVELDLGSANRGGISTDQRLLDYQQGISDPALPTLIFNYGRYLTIAGSREGSQPTNLQGIWNEQFNAPWHSNYTININTEMNYWPTLPCNLREMMEPLLTMVEEMVESGRKTARDHYGARGFTSHHNTDLWRKTSPVGTLHNPGCAVFAFWPMSSGWLCRHLYDYYEYTGDIAYLREHGYPVMKEAAQFYLDLLVEDQDGYLICAPSTSPENSFTLPDGRRCSVSQTSTMTMGIIKELFGNCIQASEILGEDEAFRTELEEALPRLLPFKTGSQGQLLEWYEEMKETEVHHRHVSHLYALHPSHLISPRKTPELAEACRKTLEIRGDDGTGWSLGWKINFWARLGDGNHALRLIRRQLRLVGEGGVNYGAGGGTYSNLFDAHPPFQIDGNYGAASGIAEMLLQCEDGKLLLLPALPDEWRDGSVKGLLAKGNITVDLAWSEGKLTECHLHGAPATVSVLCQGREWEATVQP</sequence>
<dbReference type="Gene3D" id="1.50.10.10">
    <property type="match status" value="1"/>
</dbReference>
<accession>A0A926DRQ5</accession>
<dbReference type="Pfam" id="PF14498">
    <property type="entry name" value="Glyco_hyd_65N_2"/>
    <property type="match status" value="1"/>
</dbReference>
<name>A0A926DRQ5_9FIRM</name>
<feature type="domain" description="Glycosyl hydrolase family 95 N-terminal" evidence="1">
    <location>
        <begin position="8"/>
        <end position="256"/>
    </location>
</feature>
<dbReference type="InterPro" id="IPR027414">
    <property type="entry name" value="GH95_N_dom"/>
</dbReference>
<dbReference type="PANTHER" id="PTHR31084">
    <property type="entry name" value="ALPHA-L-FUCOSIDASE 2"/>
    <property type="match status" value="1"/>
</dbReference>
<dbReference type="InterPro" id="IPR008928">
    <property type="entry name" value="6-hairpin_glycosidase_sf"/>
</dbReference>
<evidence type="ECO:0000313" key="4">
    <source>
        <dbReference type="EMBL" id="MBC8542592.1"/>
    </source>
</evidence>
<dbReference type="InterPro" id="IPR016518">
    <property type="entry name" value="Alpha-L-fucosidase"/>
</dbReference>
<dbReference type="GO" id="GO:0004560">
    <property type="term" value="F:alpha-L-fucosidase activity"/>
    <property type="evidence" value="ECO:0007669"/>
    <property type="project" value="InterPro"/>
</dbReference>
<evidence type="ECO:0000259" key="3">
    <source>
        <dbReference type="Pfam" id="PF22124"/>
    </source>
</evidence>
<dbReference type="FunFam" id="1.50.10.10:FF:000028">
    <property type="entry name" value="Alpha-L-fucosidase 2"/>
    <property type="match status" value="1"/>
</dbReference>
<dbReference type="PIRSF" id="PIRSF007663">
    <property type="entry name" value="UCP007663"/>
    <property type="match status" value="1"/>
</dbReference>
<feature type="domain" description="Alpha fucosidase A-like C-terminal" evidence="2">
    <location>
        <begin position="703"/>
        <end position="751"/>
    </location>
</feature>
<comment type="caution">
    <text evidence="4">The sequence shown here is derived from an EMBL/GenBank/DDBJ whole genome shotgun (WGS) entry which is preliminary data.</text>
</comment>
<dbReference type="AlphaFoldDB" id="A0A926DRQ5"/>
<dbReference type="Proteomes" id="UP000657006">
    <property type="component" value="Unassembled WGS sequence"/>
</dbReference>
<proteinExistence type="predicted"/>
<keyword evidence="4" id="KW-0378">Hydrolase</keyword>
<feature type="domain" description="Glycosyl hydrolase family 95 catalytic" evidence="3">
    <location>
        <begin position="284"/>
        <end position="701"/>
    </location>
</feature>
<evidence type="ECO:0000313" key="5">
    <source>
        <dbReference type="Proteomes" id="UP000657006"/>
    </source>
</evidence>
<dbReference type="SUPFAM" id="SSF48208">
    <property type="entry name" value="Six-hairpin glycosidases"/>
    <property type="match status" value="1"/>
</dbReference>
<protein>
    <submittedName>
        <fullName evidence="4">Glycoside hydrolase N-terminal domain-containing protein</fullName>
    </submittedName>
</protein>
<dbReference type="PANTHER" id="PTHR31084:SF0">
    <property type="entry name" value="ALPHA-L-FUCOSIDASE 2"/>
    <property type="match status" value="1"/>
</dbReference>
<evidence type="ECO:0000259" key="2">
    <source>
        <dbReference type="Pfam" id="PF21307"/>
    </source>
</evidence>
<gene>
    <name evidence="4" type="ORF">H8730_03390</name>
</gene>
<dbReference type="InterPro" id="IPR054363">
    <property type="entry name" value="GH95_cat"/>
</dbReference>
<dbReference type="InterPro" id="IPR049053">
    <property type="entry name" value="AFCA-like_C"/>
</dbReference>
<evidence type="ECO:0000259" key="1">
    <source>
        <dbReference type="Pfam" id="PF14498"/>
    </source>
</evidence>
<keyword evidence="5" id="KW-1185">Reference proteome</keyword>
<dbReference type="RefSeq" id="WP_177718761.1">
    <property type="nucleotide sequence ID" value="NZ_JACRSQ010000003.1"/>
</dbReference>
<dbReference type="InterPro" id="IPR012341">
    <property type="entry name" value="6hp_glycosidase-like_sf"/>
</dbReference>
<dbReference type="EMBL" id="JACRSQ010000003">
    <property type="protein sequence ID" value="MBC8542592.1"/>
    <property type="molecule type" value="Genomic_DNA"/>
</dbReference>